<accession>A0A398B2P9</accession>
<evidence type="ECO:0000256" key="1">
    <source>
        <dbReference type="SAM" id="Phobius"/>
    </source>
</evidence>
<comment type="caution">
    <text evidence="2">The sequence shown here is derived from an EMBL/GenBank/DDBJ whole genome shotgun (WGS) entry which is preliminary data.</text>
</comment>
<organism evidence="2 3">
    <name type="scientific">Mesobacillus zeae</name>
    <dbReference type="NCBI Taxonomy" id="1917180"/>
    <lineage>
        <taxon>Bacteria</taxon>
        <taxon>Bacillati</taxon>
        <taxon>Bacillota</taxon>
        <taxon>Bacilli</taxon>
        <taxon>Bacillales</taxon>
        <taxon>Bacillaceae</taxon>
        <taxon>Mesobacillus</taxon>
    </lineage>
</organism>
<feature type="transmembrane region" description="Helical" evidence="1">
    <location>
        <begin position="42"/>
        <end position="59"/>
    </location>
</feature>
<evidence type="ECO:0000313" key="3">
    <source>
        <dbReference type="Proteomes" id="UP000265816"/>
    </source>
</evidence>
<dbReference type="Proteomes" id="UP000265816">
    <property type="component" value="Unassembled WGS sequence"/>
</dbReference>
<reference evidence="2 3" key="1">
    <citation type="submission" date="2018-08" db="EMBL/GenBank/DDBJ databases">
        <title>Bacillus jemisoniae sp. nov., Bacillus chryseoplanitiae sp. nov., Bacillus resnikiae sp. nov., and Bacillus frankliniae sp. nov., isolated from Viking spacecraft and associated surfaces.</title>
        <authorList>
            <person name="Seuylemezian A."/>
            <person name="Vaishampayan P."/>
        </authorList>
    </citation>
    <scope>NUCLEOTIDE SEQUENCE [LARGE SCALE GENOMIC DNA]</scope>
    <source>
        <strain evidence="2 3">JJ-247</strain>
    </source>
</reference>
<keyword evidence="1" id="KW-0812">Transmembrane</keyword>
<dbReference type="EMBL" id="QWVT01000040">
    <property type="protein sequence ID" value="RID82230.1"/>
    <property type="molecule type" value="Genomic_DNA"/>
</dbReference>
<dbReference type="InterPro" id="IPR048147">
    <property type="entry name" value="CBO0543-like"/>
</dbReference>
<sequence length="190" mass="22712">MAVSKLAHHVYNKLSELNVNMRKLNEDYMEIWKDDIFLTWRWWLNIAILVLPWLIWFLLRKKDSTYRLLLAGFFVYLVTSILDSIGITFGLWFYMYTPLPDLHTYYFPWDFGAFPIMVMTLIQFKPHINPYLKALFFSLISAVVFEPVFAKLGLYVAVRWEYYYGIPIYFVIFLLAHSLACKKDFKGITE</sequence>
<name>A0A398B2P9_9BACI</name>
<feature type="transmembrane region" description="Helical" evidence="1">
    <location>
        <begin position="106"/>
        <end position="124"/>
    </location>
</feature>
<proteinExistence type="predicted"/>
<keyword evidence="1" id="KW-0472">Membrane</keyword>
<keyword evidence="1" id="KW-1133">Transmembrane helix</keyword>
<feature type="transmembrane region" description="Helical" evidence="1">
    <location>
        <begin position="162"/>
        <end position="181"/>
    </location>
</feature>
<dbReference type="NCBIfam" id="NF041644">
    <property type="entry name" value="CBO0543_fam"/>
    <property type="match status" value="1"/>
</dbReference>
<gene>
    <name evidence="2" type="ORF">D1970_19550</name>
</gene>
<protein>
    <submittedName>
        <fullName evidence="2">Uncharacterized protein</fullName>
    </submittedName>
</protein>
<dbReference type="AlphaFoldDB" id="A0A398B2P9"/>
<evidence type="ECO:0000313" key="2">
    <source>
        <dbReference type="EMBL" id="RID82230.1"/>
    </source>
</evidence>
<feature type="transmembrane region" description="Helical" evidence="1">
    <location>
        <begin position="68"/>
        <end position="94"/>
    </location>
</feature>
<keyword evidence="3" id="KW-1185">Reference proteome</keyword>
<feature type="transmembrane region" description="Helical" evidence="1">
    <location>
        <begin position="131"/>
        <end position="150"/>
    </location>
</feature>